<organism evidence="1 2">
    <name type="scientific">Cotesia glomerata</name>
    <name type="common">Lepidopteran parasitic wasp</name>
    <name type="synonym">Apanteles glomeratus</name>
    <dbReference type="NCBI Taxonomy" id="32391"/>
    <lineage>
        <taxon>Eukaryota</taxon>
        <taxon>Metazoa</taxon>
        <taxon>Ecdysozoa</taxon>
        <taxon>Arthropoda</taxon>
        <taxon>Hexapoda</taxon>
        <taxon>Insecta</taxon>
        <taxon>Pterygota</taxon>
        <taxon>Neoptera</taxon>
        <taxon>Endopterygota</taxon>
        <taxon>Hymenoptera</taxon>
        <taxon>Apocrita</taxon>
        <taxon>Ichneumonoidea</taxon>
        <taxon>Braconidae</taxon>
        <taxon>Microgastrinae</taxon>
        <taxon>Cotesia</taxon>
    </lineage>
</organism>
<sequence length="66" mass="7455">MPIISDEEPEVSRVKRLDDFPGLMVLGSMVPAATETATWANNSPEVCRRYTLLALAILLIRRRLWA</sequence>
<gene>
    <name evidence="1" type="ORF">KQX54_015370</name>
</gene>
<evidence type="ECO:0000313" key="1">
    <source>
        <dbReference type="EMBL" id="KAH0555118.1"/>
    </source>
</evidence>
<proteinExistence type="predicted"/>
<protein>
    <submittedName>
        <fullName evidence="1">Uncharacterized protein</fullName>
    </submittedName>
</protein>
<dbReference type="EMBL" id="JAHXZJ010001119">
    <property type="protein sequence ID" value="KAH0555118.1"/>
    <property type="molecule type" value="Genomic_DNA"/>
</dbReference>
<name>A0AAV7INE9_COTGL</name>
<keyword evidence="2" id="KW-1185">Reference proteome</keyword>
<accession>A0AAV7INE9</accession>
<evidence type="ECO:0000313" key="2">
    <source>
        <dbReference type="Proteomes" id="UP000826195"/>
    </source>
</evidence>
<reference evidence="1 2" key="1">
    <citation type="journal article" date="2021" name="J. Hered.">
        <title>A chromosome-level genome assembly of the parasitoid wasp, Cotesia glomerata (Hymenoptera: Braconidae).</title>
        <authorList>
            <person name="Pinto B.J."/>
            <person name="Weis J.J."/>
            <person name="Gamble T."/>
            <person name="Ode P.J."/>
            <person name="Paul R."/>
            <person name="Zaspel J.M."/>
        </authorList>
    </citation>
    <scope>NUCLEOTIDE SEQUENCE [LARGE SCALE GENOMIC DNA]</scope>
    <source>
        <strain evidence="1">CgM1</strain>
    </source>
</reference>
<dbReference type="AlphaFoldDB" id="A0AAV7INE9"/>
<dbReference type="Proteomes" id="UP000826195">
    <property type="component" value="Unassembled WGS sequence"/>
</dbReference>
<comment type="caution">
    <text evidence="1">The sequence shown here is derived from an EMBL/GenBank/DDBJ whole genome shotgun (WGS) entry which is preliminary data.</text>
</comment>